<dbReference type="Proteomes" id="UP000019277">
    <property type="component" value="Unassembled WGS sequence"/>
</dbReference>
<comment type="similarity">
    <text evidence="1">Belongs to the sigma-70 factor family. ECF subfamily.</text>
</comment>
<proteinExistence type="inferred from homology"/>
<dbReference type="InterPro" id="IPR013325">
    <property type="entry name" value="RNA_pol_sigma_r2"/>
</dbReference>
<dbReference type="InterPro" id="IPR014284">
    <property type="entry name" value="RNA_pol_sigma-70_dom"/>
</dbReference>
<dbReference type="InterPro" id="IPR013324">
    <property type="entry name" value="RNA_pol_sigma_r3/r4-like"/>
</dbReference>
<evidence type="ECO:0000259" key="7">
    <source>
        <dbReference type="Pfam" id="PF08281"/>
    </source>
</evidence>
<keyword evidence="2" id="KW-0805">Transcription regulation</keyword>
<dbReference type="AlphaFoldDB" id="W7IMN3"/>
<dbReference type="Pfam" id="PF08281">
    <property type="entry name" value="Sigma70_r4_2"/>
    <property type="match status" value="1"/>
</dbReference>
<evidence type="ECO:0000313" key="8">
    <source>
        <dbReference type="EMBL" id="EWC58042.1"/>
    </source>
</evidence>
<evidence type="ECO:0000313" key="9">
    <source>
        <dbReference type="Proteomes" id="UP000019277"/>
    </source>
</evidence>
<dbReference type="SUPFAM" id="SSF88659">
    <property type="entry name" value="Sigma3 and sigma4 domains of RNA polymerase sigma factors"/>
    <property type="match status" value="1"/>
</dbReference>
<evidence type="ECO:0000256" key="3">
    <source>
        <dbReference type="ARBA" id="ARBA00023082"/>
    </source>
</evidence>
<dbReference type="GO" id="GO:0003677">
    <property type="term" value="F:DNA binding"/>
    <property type="evidence" value="ECO:0007669"/>
    <property type="project" value="UniProtKB-KW"/>
</dbReference>
<gene>
    <name evidence="8" type="ORF">UO65_6653</name>
</gene>
<dbReference type="PANTHER" id="PTHR43133">
    <property type="entry name" value="RNA POLYMERASE ECF-TYPE SIGMA FACTO"/>
    <property type="match status" value="1"/>
</dbReference>
<evidence type="ECO:0000256" key="5">
    <source>
        <dbReference type="ARBA" id="ARBA00023163"/>
    </source>
</evidence>
<protein>
    <submittedName>
        <fullName evidence="8">RNA polymerase ECF-subfamily sigma factor</fullName>
    </submittedName>
</protein>
<dbReference type="InterPro" id="IPR007627">
    <property type="entry name" value="RNA_pol_sigma70_r2"/>
</dbReference>
<evidence type="ECO:0000259" key="6">
    <source>
        <dbReference type="Pfam" id="PF04542"/>
    </source>
</evidence>
<keyword evidence="3" id="KW-0731">Sigma factor</keyword>
<comment type="caution">
    <text evidence="8">The sequence shown here is derived from an EMBL/GenBank/DDBJ whole genome shotgun (WGS) entry which is preliminary data.</text>
</comment>
<keyword evidence="5" id="KW-0804">Transcription</keyword>
<dbReference type="NCBIfam" id="TIGR02937">
    <property type="entry name" value="sigma70-ECF"/>
    <property type="match status" value="1"/>
</dbReference>
<evidence type="ECO:0000256" key="1">
    <source>
        <dbReference type="ARBA" id="ARBA00010641"/>
    </source>
</evidence>
<dbReference type="SUPFAM" id="SSF88946">
    <property type="entry name" value="Sigma2 domain of RNA polymerase sigma factors"/>
    <property type="match status" value="1"/>
</dbReference>
<dbReference type="EMBL" id="AYXG01000263">
    <property type="protein sequence ID" value="EWC58042.1"/>
    <property type="molecule type" value="Genomic_DNA"/>
</dbReference>
<dbReference type="Gene3D" id="1.10.1740.10">
    <property type="match status" value="1"/>
</dbReference>
<dbReference type="Gene3D" id="1.10.10.10">
    <property type="entry name" value="Winged helix-like DNA-binding domain superfamily/Winged helix DNA-binding domain"/>
    <property type="match status" value="1"/>
</dbReference>
<feature type="domain" description="RNA polymerase sigma factor 70 region 4 type 2" evidence="7">
    <location>
        <begin position="131"/>
        <end position="181"/>
    </location>
</feature>
<organism evidence="8 9">
    <name type="scientific">Actinokineospora spheciospongiae</name>
    <dbReference type="NCBI Taxonomy" id="909613"/>
    <lineage>
        <taxon>Bacteria</taxon>
        <taxon>Bacillati</taxon>
        <taxon>Actinomycetota</taxon>
        <taxon>Actinomycetes</taxon>
        <taxon>Pseudonocardiales</taxon>
        <taxon>Pseudonocardiaceae</taxon>
        <taxon>Actinokineospora</taxon>
    </lineage>
</organism>
<keyword evidence="9" id="KW-1185">Reference proteome</keyword>
<evidence type="ECO:0000256" key="4">
    <source>
        <dbReference type="ARBA" id="ARBA00023125"/>
    </source>
</evidence>
<keyword evidence="4" id="KW-0238">DNA-binding</keyword>
<evidence type="ECO:0000256" key="2">
    <source>
        <dbReference type="ARBA" id="ARBA00023015"/>
    </source>
</evidence>
<accession>W7IMN3</accession>
<dbReference type="Pfam" id="PF04542">
    <property type="entry name" value="Sigma70_r2"/>
    <property type="match status" value="1"/>
</dbReference>
<feature type="domain" description="RNA polymerase sigma-70 region 2" evidence="6">
    <location>
        <begin position="28"/>
        <end position="95"/>
    </location>
</feature>
<name>W7IMN3_9PSEU</name>
<dbReference type="InterPro" id="IPR013249">
    <property type="entry name" value="RNA_pol_sigma70_r4_t2"/>
</dbReference>
<dbReference type="eggNOG" id="COG1595">
    <property type="taxonomic scope" value="Bacteria"/>
</dbReference>
<dbReference type="InterPro" id="IPR036388">
    <property type="entry name" value="WH-like_DNA-bd_sf"/>
</dbReference>
<dbReference type="InterPro" id="IPR039425">
    <property type="entry name" value="RNA_pol_sigma-70-like"/>
</dbReference>
<dbReference type="PATRIC" id="fig|909613.9.peg.6647"/>
<dbReference type="CDD" id="cd06171">
    <property type="entry name" value="Sigma70_r4"/>
    <property type="match status" value="1"/>
</dbReference>
<dbReference type="STRING" id="909613.UO65_6653"/>
<sequence>MEAITGMAVGDARPDLTGDDAAVVFTRLFDSHADGIHRYLTRRAGPAAADDLVAETFVAAWAGRVGYDPARADVRPWLFGIATNLLRAHWREETRSLRLAARVGDQPLEPPEDPDDTAIRRADADADVRGLAAALSDLPAADREVLLLTAWAELTAVEVAEVLGIPAGTVRSRLHRVRRTLRATAPALAARVEETT</sequence>
<reference evidence="8 9" key="1">
    <citation type="journal article" date="2014" name="Genome Announc.">
        <title>Draft Genome Sequence of the Antitrypanosomally Active Sponge-Associated Bacterium Actinokineospora sp. Strain EG49.</title>
        <authorList>
            <person name="Harjes J."/>
            <person name="Ryu T."/>
            <person name="Abdelmohsen U.R."/>
            <person name="Moitinho-Silva L."/>
            <person name="Horn H."/>
            <person name="Ravasi T."/>
            <person name="Hentschel U."/>
        </authorList>
    </citation>
    <scope>NUCLEOTIDE SEQUENCE [LARGE SCALE GENOMIC DNA]</scope>
    <source>
        <strain evidence="8 9">EG49</strain>
    </source>
</reference>
<dbReference type="PANTHER" id="PTHR43133:SF52">
    <property type="entry name" value="ECF RNA POLYMERASE SIGMA FACTOR SIGL"/>
    <property type="match status" value="1"/>
</dbReference>
<dbReference type="GO" id="GO:0006352">
    <property type="term" value="P:DNA-templated transcription initiation"/>
    <property type="evidence" value="ECO:0007669"/>
    <property type="project" value="InterPro"/>
</dbReference>
<dbReference type="GO" id="GO:0016987">
    <property type="term" value="F:sigma factor activity"/>
    <property type="evidence" value="ECO:0007669"/>
    <property type="project" value="UniProtKB-KW"/>
</dbReference>